<keyword evidence="1" id="KW-0812">Transmembrane</keyword>
<evidence type="ECO:0000313" key="3">
    <source>
        <dbReference type="Proteomes" id="UP001275084"/>
    </source>
</evidence>
<comment type="caution">
    <text evidence="2">The sequence shown here is derived from an EMBL/GenBank/DDBJ whole genome shotgun (WGS) entry which is preliminary data.</text>
</comment>
<dbReference type="EMBL" id="JAUIQD010000004">
    <property type="protein sequence ID" value="KAK3352844.1"/>
    <property type="molecule type" value="Genomic_DNA"/>
</dbReference>
<feature type="transmembrane region" description="Helical" evidence="1">
    <location>
        <begin position="7"/>
        <end position="27"/>
    </location>
</feature>
<keyword evidence="3" id="KW-1185">Reference proteome</keyword>
<dbReference type="Proteomes" id="UP001275084">
    <property type="component" value="Unassembled WGS sequence"/>
</dbReference>
<reference evidence="2" key="2">
    <citation type="submission" date="2023-06" db="EMBL/GenBank/DDBJ databases">
        <authorList>
            <consortium name="Lawrence Berkeley National Laboratory"/>
            <person name="Haridas S."/>
            <person name="Hensen N."/>
            <person name="Bonometti L."/>
            <person name="Westerberg I."/>
            <person name="Brannstrom I.O."/>
            <person name="Guillou S."/>
            <person name="Cros-Aarteil S."/>
            <person name="Calhoun S."/>
            <person name="Kuo A."/>
            <person name="Mondo S."/>
            <person name="Pangilinan J."/>
            <person name="Riley R."/>
            <person name="Labutti K."/>
            <person name="Andreopoulos B."/>
            <person name="Lipzen A."/>
            <person name="Chen C."/>
            <person name="Yanf M."/>
            <person name="Daum C."/>
            <person name="Ng V."/>
            <person name="Clum A."/>
            <person name="Steindorff A."/>
            <person name="Ohm R."/>
            <person name="Martin F."/>
            <person name="Silar P."/>
            <person name="Natvig D."/>
            <person name="Lalanne C."/>
            <person name="Gautier V."/>
            <person name="Ament-Velasquez S.L."/>
            <person name="Kruys A."/>
            <person name="Hutchinson M.I."/>
            <person name="Powell A.J."/>
            <person name="Barry K."/>
            <person name="Miller A.N."/>
            <person name="Grigoriev I.V."/>
            <person name="Debuchy R."/>
            <person name="Gladieux P."/>
            <person name="Thoren M.H."/>
            <person name="Johannesson H."/>
        </authorList>
    </citation>
    <scope>NUCLEOTIDE SEQUENCE</scope>
    <source>
        <strain evidence="2">CBS 955.72</strain>
    </source>
</reference>
<proteinExistence type="predicted"/>
<evidence type="ECO:0000256" key="1">
    <source>
        <dbReference type="SAM" id="Phobius"/>
    </source>
</evidence>
<dbReference type="AlphaFoldDB" id="A0AAJ0HHR7"/>
<accession>A0AAJ0HHR7</accession>
<protein>
    <submittedName>
        <fullName evidence="2">Uncharacterized protein</fullName>
    </submittedName>
</protein>
<evidence type="ECO:0000313" key="2">
    <source>
        <dbReference type="EMBL" id="KAK3352844.1"/>
    </source>
</evidence>
<name>A0AAJ0HHR7_9PEZI</name>
<keyword evidence="1" id="KW-0472">Membrane</keyword>
<organism evidence="2 3">
    <name type="scientific">Lasiosphaeria hispida</name>
    <dbReference type="NCBI Taxonomy" id="260671"/>
    <lineage>
        <taxon>Eukaryota</taxon>
        <taxon>Fungi</taxon>
        <taxon>Dikarya</taxon>
        <taxon>Ascomycota</taxon>
        <taxon>Pezizomycotina</taxon>
        <taxon>Sordariomycetes</taxon>
        <taxon>Sordariomycetidae</taxon>
        <taxon>Sordariales</taxon>
        <taxon>Lasiosphaeriaceae</taxon>
        <taxon>Lasiosphaeria</taxon>
    </lineage>
</organism>
<sequence length="73" mass="8079">MGAVYGLVAWVVGGIAFLQSLLFFLPFPNDTIINQSDHSCTRTGKGARYFHIFSFVFSPSRLTYTLSTSTHTS</sequence>
<reference evidence="2" key="1">
    <citation type="journal article" date="2023" name="Mol. Phylogenet. Evol.">
        <title>Genome-scale phylogeny and comparative genomics of the fungal order Sordariales.</title>
        <authorList>
            <person name="Hensen N."/>
            <person name="Bonometti L."/>
            <person name="Westerberg I."/>
            <person name="Brannstrom I.O."/>
            <person name="Guillou S."/>
            <person name="Cros-Aarteil S."/>
            <person name="Calhoun S."/>
            <person name="Haridas S."/>
            <person name="Kuo A."/>
            <person name="Mondo S."/>
            <person name="Pangilinan J."/>
            <person name="Riley R."/>
            <person name="LaButti K."/>
            <person name="Andreopoulos B."/>
            <person name="Lipzen A."/>
            <person name="Chen C."/>
            <person name="Yan M."/>
            <person name="Daum C."/>
            <person name="Ng V."/>
            <person name="Clum A."/>
            <person name="Steindorff A."/>
            <person name="Ohm R.A."/>
            <person name="Martin F."/>
            <person name="Silar P."/>
            <person name="Natvig D.O."/>
            <person name="Lalanne C."/>
            <person name="Gautier V."/>
            <person name="Ament-Velasquez S.L."/>
            <person name="Kruys A."/>
            <person name="Hutchinson M.I."/>
            <person name="Powell A.J."/>
            <person name="Barry K."/>
            <person name="Miller A.N."/>
            <person name="Grigoriev I.V."/>
            <person name="Debuchy R."/>
            <person name="Gladieux P."/>
            <person name="Hiltunen Thoren M."/>
            <person name="Johannesson H."/>
        </authorList>
    </citation>
    <scope>NUCLEOTIDE SEQUENCE</scope>
    <source>
        <strain evidence="2">CBS 955.72</strain>
    </source>
</reference>
<gene>
    <name evidence="2" type="ORF">B0T25DRAFT_542961</name>
</gene>
<keyword evidence="1" id="KW-1133">Transmembrane helix</keyword>